<proteinExistence type="predicted"/>
<feature type="compositionally biased region" description="Basic and acidic residues" evidence="1">
    <location>
        <begin position="1"/>
        <end position="15"/>
    </location>
</feature>
<feature type="region of interest" description="Disordered" evidence="1">
    <location>
        <begin position="1"/>
        <end position="32"/>
    </location>
</feature>
<evidence type="ECO:0000313" key="3">
    <source>
        <dbReference type="Proteomes" id="UP000031982"/>
    </source>
</evidence>
<name>A0ABR5AR33_BACBA</name>
<accession>A0ABR5AR33</accession>
<keyword evidence="3" id="KW-1185">Reference proteome</keyword>
<dbReference type="RefSeq" id="WP_231557218.1">
    <property type="nucleotide sequence ID" value="NZ_BSSZ01000009.1"/>
</dbReference>
<feature type="compositionally biased region" description="Basic residues" evidence="1">
    <location>
        <begin position="16"/>
        <end position="27"/>
    </location>
</feature>
<evidence type="ECO:0000256" key="1">
    <source>
        <dbReference type="SAM" id="MobiDB-lite"/>
    </source>
</evidence>
<dbReference type="Proteomes" id="UP000031982">
    <property type="component" value="Unassembled WGS sequence"/>
</dbReference>
<organism evidence="2 3">
    <name type="scientific">Bacillus badius</name>
    <dbReference type="NCBI Taxonomy" id="1455"/>
    <lineage>
        <taxon>Bacteria</taxon>
        <taxon>Bacillati</taxon>
        <taxon>Bacillota</taxon>
        <taxon>Bacilli</taxon>
        <taxon>Bacillales</taxon>
        <taxon>Bacillaceae</taxon>
        <taxon>Pseudobacillus</taxon>
    </lineage>
</organism>
<reference evidence="2 3" key="1">
    <citation type="submission" date="2015-01" db="EMBL/GenBank/DDBJ databases">
        <title>Genome Assembly of Bacillus badius MTCC 1458.</title>
        <authorList>
            <person name="Verma A."/>
            <person name="Khatri I."/>
            <person name="Mual P."/>
            <person name="Subramanian S."/>
            <person name="Krishnamurthi S."/>
        </authorList>
    </citation>
    <scope>NUCLEOTIDE SEQUENCE [LARGE SCALE GENOMIC DNA]</scope>
    <source>
        <strain evidence="2 3">MTCC 1458</strain>
    </source>
</reference>
<evidence type="ECO:0000313" key="2">
    <source>
        <dbReference type="EMBL" id="KIL77094.1"/>
    </source>
</evidence>
<protein>
    <submittedName>
        <fullName evidence="2">Uncharacterized protein</fullName>
    </submittedName>
</protein>
<gene>
    <name evidence="2" type="ORF">SD77_1846</name>
</gene>
<sequence length="81" mass="9294">MLAQEEKTIETTEVKKKPRSSNKKRSGANKPEGFNEFEALAKEILTGQGISYFDWLHKKHQEVVLNFNLSNKDEIAMLAKE</sequence>
<dbReference type="EMBL" id="JXLP01000018">
    <property type="protein sequence ID" value="KIL77094.1"/>
    <property type="molecule type" value="Genomic_DNA"/>
</dbReference>
<comment type="caution">
    <text evidence="2">The sequence shown here is derived from an EMBL/GenBank/DDBJ whole genome shotgun (WGS) entry which is preliminary data.</text>
</comment>